<evidence type="ECO:0000313" key="3">
    <source>
        <dbReference type="Proteomes" id="UP001526426"/>
    </source>
</evidence>
<dbReference type="RefSeq" id="WP_265263618.1">
    <property type="nucleotide sequence ID" value="NZ_JAIHOM010000023.1"/>
</dbReference>
<dbReference type="EMBL" id="JAIHOM010000023">
    <property type="protein sequence ID" value="MCW6035897.1"/>
    <property type="molecule type" value="Genomic_DNA"/>
</dbReference>
<reference evidence="2 3" key="1">
    <citation type="submission" date="2021-08" db="EMBL/GenBank/DDBJ databases">
        <title>Draft genome sequence of Spirulina subsalsa with high tolerance to salinity and hype-accumulation of phycocyanin.</title>
        <authorList>
            <person name="Pei H."/>
            <person name="Jiang L."/>
        </authorList>
    </citation>
    <scope>NUCLEOTIDE SEQUENCE [LARGE SCALE GENOMIC DNA]</scope>
    <source>
        <strain evidence="2 3">FACHB-351</strain>
    </source>
</reference>
<gene>
    <name evidence="2" type="ORF">K4A83_06375</name>
</gene>
<feature type="region of interest" description="Disordered" evidence="1">
    <location>
        <begin position="87"/>
        <end position="108"/>
    </location>
</feature>
<name>A0ABT3L366_9CYAN</name>
<organism evidence="2 3">
    <name type="scientific">Spirulina subsalsa FACHB-351</name>
    <dbReference type="NCBI Taxonomy" id="234711"/>
    <lineage>
        <taxon>Bacteria</taxon>
        <taxon>Bacillati</taxon>
        <taxon>Cyanobacteriota</taxon>
        <taxon>Cyanophyceae</taxon>
        <taxon>Spirulinales</taxon>
        <taxon>Spirulinaceae</taxon>
        <taxon>Spirulina</taxon>
    </lineage>
</organism>
<dbReference type="Proteomes" id="UP001526426">
    <property type="component" value="Unassembled WGS sequence"/>
</dbReference>
<proteinExistence type="predicted"/>
<comment type="caution">
    <text evidence="2">The sequence shown here is derived from an EMBL/GenBank/DDBJ whole genome shotgun (WGS) entry which is preliminary data.</text>
</comment>
<sequence length="108" mass="11905">MNEPNPLNLAPTPSIDFSEFLEVVGVEPLADALRRALETAQGNSQWERSQKLIEYLQIIGAPPVPDQPKPALARQSVLPPKEYRPIRAASLAKGSTPRQPHLSTEELD</sequence>
<keyword evidence="3" id="KW-1185">Reference proteome</keyword>
<evidence type="ECO:0000313" key="2">
    <source>
        <dbReference type="EMBL" id="MCW6035897.1"/>
    </source>
</evidence>
<evidence type="ECO:0000256" key="1">
    <source>
        <dbReference type="SAM" id="MobiDB-lite"/>
    </source>
</evidence>
<accession>A0ABT3L366</accession>
<protein>
    <submittedName>
        <fullName evidence="2">Uncharacterized protein</fullName>
    </submittedName>
</protein>